<dbReference type="InterPro" id="IPR007410">
    <property type="entry name" value="LpqE-like"/>
</dbReference>
<keyword evidence="2" id="KW-0732">Signal</keyword>
<feature type="region of interest" description="Disordered" evidence="1">
    <location>
        <begin position="180"/>
        <end position="202"/>
    </location>
</feature>
<protein>
    <submittedName>
        <fullName evidence="3">Copper chaperone PCu(A)C</fullName>
    </submittedName>
</protein>
<dbReference type="PROSITE" id="PS51257">
    <property type="entry name" value="PROKAR_LIPOPROTEIN"/>
    <property type="match status" value="1"/>
</dbReference>
<evidence type="ECO:0000256" key="1">
    <source>
        <dbReference type="SAM" id="MobiDB-lite"/>
    </source>
</evidence>
<dbReference type="PANTHER" id="PTHR36302:SF1">
    <property type="entry name" value="COPPER CHAPERONE PCU(A)C"/>
    <property type="match status" value="1"/>
</dbReference>
<feature type="chain" id="PRO_5043470373" evidence="2">
    <location>
        <begin position="28"/>
        <end position="202"/>
    </location>
</feature>
<proteinExistence type="predicted"/>
<gene>
    <name evidence="3" type="ORF">V5R04_05505</name>
</gene>
<dbReference type="InterPro" id="IPR036182">
    <property type="entry name" value="PCuAC_sf"/>
</dbReference>
<feature type="region of interest" description="Disordered" evidence="1">
    <location>
        <begin position="35"/>
        <end position="55"/>
    </location>
</feature>
<dbReference type="EMBL" id="CP146203">
    <property type="protein sequence ID" value="XBH22677.1"/>
    <property type="molecule type" value="Genomic_DNA"/>
</dbReference>
<feature type="signal peptide" evidence="2">
    <location>
        <begin position="1"/>
        <end position="27"/>
    </location>
</feature>
<dbReference type="Pfam" id="PF04314">
    <property type="entry name" value="PCuAC"/>
    <property type="match status" value="1"/>
</dbReference>
<feature type="compositionally biased region" description="Basic and acidic residues" evidence="1">
    <location>
        <begin position="180"/>
        <end position="190"/>
    </location>
</feature>
<name>A0AAU7DZI5_9MICO</name>
<evidence type="ECO:0000313" key="3">
    <source>
        <dbReference type="EMBL" id="XBH22677.1"/>
    </source>
</evidence>
<dbReference type="InterPro" id="IPR058248">
    <property type="entry name" value="Lxx211020-like"/>
</dbReference>
<organism evidence="3">
    <name type="scientific">Jonesiaceae bacterium BS-20</name>
    <dbReference type="NCBI Taxonomy" id="3120821"/>
    <lineage>
        <taxon>Bacteria</taxon>
        <taxon>Bacillati</taxon>
        <taxon>Actinomycetota</taxon>
        <taxon>Actinomycetes</taxon>
        <taxon>Micrococcales</taxon>
        <taxon>Jonesiaceae</taxon>
    </lineage>
</organism>
<feature type="compositionally biased region" description="Polar residues" evidence="1">
    <location>
        <begin position="192"/>
        <end position="202"/>
    </location>
</feature>
<dbReference type="Gene3D" id="2.60.40.1890">
    <property type="entry name" value="PCu(A)C copper chaperone"/>
    <property type="match status" value="1"/>
</dbReference>
<dbReference type="SUPFAM" id="SSF110087">
    <property type="entry name" value="DR1885-like metal-binding protein"/>
    <property type="match status" value="1"/>
</dbReference>
<accession>A0AAU7DZI5</accession>
<sequence>MFSNSRAFGAPISAALKLGAVGLTALALTACGPANPSPSATPTNPGSAASESSAQTLEISDAWAKSASQSDEHAMTGIFGQIHNPTGQAISIVSATTGVAEMVELHETVMDAKGNTVMQAVEAGFEIAPGGSLILQPGEEHVMLMGLTQDLIAGAQVDFTLTLSDGNELAVTAEIRDYKGAQETYSHEETSPENSQEPASGN</sequence>
<reference evidence="3" key="1">
    <citation type="submission" date="2024-02" db="EMBL/GenBank/DDBJ databases">
        <title>Tomenella chthoni gen. nov. sp. nov., a member of the family Jonesiaceae isolated from bat guano.</title>
        <authorList>
            <person name="Miller S.L."/>
            <person name="King J."/>
            <person name="Sankaranarayanan K."/>
            <person name="Lawson P.A."/>
        </authorList>
    </citation>
    <scope>NUCLEOTIDE SEQUENCE</scope>
    <source>
        <strain evidence="3">BS-20</strain>
    </source>
</reference>
<evidence type="ECO:0000256" key="2">
    <source>
        <dbReference type="SAM" id="SignalP"/>
    </source>
</evidence>
<feature type="compositionally biased region" description="Polar residues" evidence="1">
    <location>
        <begin position="37"/>
        <end position="55"/>
    </location>
</feature>
<dbReference type="PANTHER" id="PTHR36302">
    <property type="entry name" value="BLR7088 PROTEIN"/>
    <property type="match status" value="1"/>
</dbReference>
<dbReference type="AlphaFoldDB" id="A0AAU7DZI5"/>